<evidence type="ECO:0000313" key="4">
    <source>
        <dbReference type="EMBL" id="KAH9529941.1"/>
    </source>
</evidence>
<organism evidence="4 5">
    <name type="scientific">Dermatophagoides farinae</name>
    <name type="common">American house dust mite</name>
    <dbReference type="NCBI Taxonomy" id="6954"/>
    <lineage>
        <taxon>Eukaryota</taxon>
        <taxon>Metazoa</taxon>
        <taxon>Ecdysozoa</taxon>
        <taxon>Arthropoda</taxon>
        <taxon>Chelicerata</taxon>
        <taxon>Arachnida</taxon>
        <taxon>Acari</taxon>
        <taxon>Acariformes</taxon>
        <taxon>Sarcoptiformes</taxon>
        <taxon>Astigmata</taxon>
        <taxon>Psoroptidia</taxon>
        <taxon>Analgoidea</taxon>
        <taxon>Pyroglyphidae</taxon>
        <taxon>Dermatophagoidinae</taxon>
        <taxon>Dermatophagoides</taxon>
    </lineage>
</organism>
<reference evidence="4" key="1">
    <citation type="submission" date="2013-05" db="EMBL/GenBank/DDBJ databases">
        <authorList>
            <person name="Yim A.K.Y."/>
            <person name="Chan T.F."/>
            <person name="Ji K.M."/>
            <person name="Liu X.Y."/>
            <person name="Zhou J.W."/>
            <person name="Li R.Q."/>
            <person name="Yang K.Y."/>
            <person name="Li J."/>
            <person name="Li M."/>
            <person name="Law P.T.W."/>
            <person name="Wu Y.L."/>
            <person name="Cai Z.L."/>
            <person name="Qin H."/>
            <person name="Bao Y."/>
            <person name="Leung R.K.K."/>
            <person name="Ng P.K.S."/>
            <person name="Zou J."/>
            <person name="Zhong X.J."/>
            <person name="Ran P.X."/>
            <person name="Zhong N.S."/>
            <person name="Liu Z.G."/>
            <person name="Tsui S.K.W."/>
        </authorList>
    </citation>
    <scope>NUCLEOTIDE SEQUENCE</scope>
    <source>
        <strain evidence="4">Derf</strain>
        <tissue evidence="4">Whole organism</tissue>
    </source>
</reference>
<evidence type="ECO:0000256" key="1">
    <source>
        <dbReference type="SAM" id="MobiDB-lite"/>
    </source>
</evidence>
<keyword evidence="2" id="KW-1133">Transmembrane helix</keyword>
<dbReference type="AlphaFoldDB" id="A0A922IFZ0"/>
<feature type="region of interest" description="Disordered" evidence="1">
    <location>
        <begin position="127"/>
        <end position="169"/>
    </location>
</feature>
<dbReference type="EMBL" id="ASGP02000001">
    <property type="protein sequence ID" value="KAH9529941.1"/>
    <property type="molecule type" value="Genomic_DNA"/>
</dbReference>
<dbReference type="OrthoDB" id="10623885at2759"/>
<evidence type="ECO:0000256" key="2">
    <source>
        <dbReference type="SAM" id="Phobius"/>
    </source>
</evidence>
<evidence type="ECO:0000313" key="3">
    <source>
        <dbReference type="EMBL" id="KAH7642615.1"/>
    </source>
</evidence>
<reference evidence="3" key="2">
    <citation type="submission" date="2020-06" db="EMBL/GenBank/DDBJ databases">
        <authorList>
            <person name="Ji K."/>
            <person name="Li J."/>
        </authorList>
    </citation>
    <scope>NUCLEOTIDE SEQUENCE</scope>
    <source>
        <strain evidence="3">JKM2019</strain>
        <tissue evidence="3">Whole body</tissue>
    </source>
</reference>
<reference evidence="3" key="3">
    <citation type="journal article" date="2021" name="World Allergy Organ. J.">
        <title>Chromosome-level assembly of Dermatophagoides farinae genome and transcriptome reveals two novel allergens Der f 37 and Der f 39.</title>
        <authorList>
            <person name="Chen J."/>
            <person name="Cai Z."/>
            <person name="Fan D."/>
            <person name="Hu J."/>
            <person name="Hou Y."/>
            <person name="He Y."/>
            <person name="Zhang Z."/>
            <person name="Zhao Z."/>
            <person name="Gao P."/>
            <person name="Hu W."/>
            <person name="Sun J."/>
            <person name="Li J."/>
            <person name="Ji K."/>
        </authorList>
    </citation>
    <scope>NUCLEOTIDE SEQUENCE</scope>
    <source>
        <strain evidence="3">JKM2019</strain>
    </source>
</reference>
<dbReference type="Proteomes" id="UP000790347">
    <property type="component" value="Unassembled WGS sequence"/>
</dbReference>
<keyword evidence="2" id="KW-0812">Transmembrane</keyword>
<sequence>MIDGNQYMDLENVQNQSALRHQVNSKIQHNNDVDDIVINKNGTKIENDDHFLNYNQYMGWISMIYMAIISIVYLISRFDLITEICCGNFDQCRPANFIMDDDSLDTEQQQQQQQELQQQMETLTHGSSIQNAPHRHRNRANHQSSNDESIGIASTTTTLTTNDDARTLPNHRNIMEKAKMTVPSITNIIQKFATNFKTSE</sequence>
<dbReference type="EMBL" id="SDOV01000004">
    <property type="protein sequence ID" value="KAH7642615.1"/>
    <property type="molecule type" value="Genomic_DNA"/>
</dbReference>
<reference evidence="4" key="4">
    <citation type="journal article" date="2022" name="Res Sq">
        <title>Comparative Genomics Reveals Insights into the Divergent Evolution of Astigmatic Mites and Household Pest Adaptations.</title>
        <authorList>
            <person name="Xiong Q."/>
            <person name="Wan A.T.-Y."/>
            <person name="Liu X.-Y."/>
            <person name="Fung C.S.-H."/>
            <person name="Xiao X."/>
            <person name="Malainual N."/>
            <person name="Hou J."/>
            <person name="Wang L."/>
            <person name="Wang M."/>
            <person name="Yang K."/>
            <person name="Cui Y."/>
            <person name="Leung E."/>
            <person name="Nong W."/>
            <person name="Shin S.-K."/>
            <person name="Au S."/>
            <person name="Jeong K.Y."/>
            <person name="Chew F.T."/>
            <person name="Hui J."/>
            <person name="Leung T.F."/>
            <person name="Tungtrongchitr A."/>
            <person name="Zhong N."/>
            <person name="Liu Z."/>
            <person name="Tsui S."/>
        </authorList>
    </citation>
    <scope>NUCLEOTIDE SEQUENCE</scope>
    <source>
        <strain evidence="4">Derf</strain>
        <tissue evidence="4">Whole organism</tissue>
    </source>
</reference>
<proteinExistence type="predicted"/>
<gene>
    <name evidence="4" type="ORF">DERF_003792</name>
    <name evidence="3" type="ORF">HUG17_5662</name>
</gene>
<keyword evidence="2" id="KW-0472">Membrane</keyword>
<comment type="caution">
    <text evidence="4">The sequence shown here is derived from an EMBL/GenBank/DDBJ whole genome shotgun (WGS) entry which is preliminary data.</text>
</comment>
<feature type="transmembrane region" description="Helical" evidence="2">
    <location>
        <begin position="57"/>
        <end position="75"/>
    </location>
</feature>
<protein>
    <submittedName>
        <fullName evidence="4">Uncharacterized protein</fullName>
    </submittedName>
</protein>
<dbReference type="Proteomes" id="UP000828236">
    <property type="component" value="Unassembled WGS sequence"/>
</dbReference>
<evidence type="ECO:0000313" key="5">
    <source>
        <dbReference type="Proteomes" id="UP000790347"/>
    </source>
</evidence>
<accession>A0A922IFZ0</accession>
<name>A0A922IFZ0_DERFA</name>
<feature type="compositionally biased region" description="Polar residues" evidence="1">
    <location>
        <begin position="141"/>
        <end position="154"/>
    </location>
</feature>
<keyword evidence="5" id="KW-1185">Reference proteome</keyword>